<dbReference type="STRING" id="1392250.A0A2I2GAE8"/>
<keyword evidence="1" id="KW-0479">Metal-binding</keyword>
<dbReference type="GO" id="GO:0008270">
    <property type="term" value="F:zinc ion binding"/>
    <property type="evidence" value="ECO:0007669"/>
    <property type="project" value="InterPro"/>
</dbReference>
<comment type="caution">
    <text evidence="7">The sequence shown here is derived from an EMBL/GenBank/DDBJ whole genome shotgun (WGS) entry which is preliminary data.</text>
</comment>
<dbReference type="GO" id="GO:0009893">
    <property type="term" value="P:positive regulation of metabolic process"/>
    <property type="evidence" value="ECO:0007669"/>
    <property type="project" value="UniProtKB-ARBA"/>
</dbReference>
<dbReference type="InterPro" id="IPR051127">
    <property type="entry name" value="Fungal_SecMet_Regulators"/>
</dbReference>
<protein>
    <recommendedName>
        <fullName evidence="6">Zn(2)-C6 fungal-type domain-containing protein</fullName>
    </recommendedName>
</protein>
<dbReference type="Pfam" id="PF00172">
    <property type="entry name" value="Zn_clus"/>
    <property type="match status" value="1"/>
</dbReference>
<dbReference type="PROSITE" id="PS00463">
    <property type="entry name" value="ZN2_CY6_FUNGAL_1"/>
    <property type="match status" value="1"/>
</dbReference>
<dbReference type="Pfam" id="PF04082">
    <property type="entry name" value="Fungal_trans"/>
    <property type="match status" value="1"/>
</dbReference>
<gene>
    <name evidence="7" type="ORF">P170DRAFT_476131</name>
</gene>
<reference evidence="7 8" key="1">
    <citation type="submission" date="2016-12" db="EMBL/GenBank/DDBJ databases">
        <title>The genomes of Aspergillus section Nigri reveals drivers in fungal speciation.</title>
        <authorList>
            <consortium name="DOE Joint Genome Institute"/>
            <person name="Vesth T.C."/>
            <person name="Nybo J."/>
            <person name="Theobald S."/>
            <person name="Brandl J."/>
            <person name="Frisvad J.C."/>
            <person name="Nielsen K.F."/>
            <person name="Lyhne E.K."/>
            <person name="Kogle M.E."/>
            <person name="Kuo A."/>
            <person name="Riley R."/>
            <person name="Clum A."/>
            <person name="Nolan M."/>
            <person name="Lipzen A."/>
            <person name="Salamov A."/>
            <person name="Henrissat B."/>
            <person name="Wiebenga A."/>
            <person name="De Vries R.P."/>
            <person name="Grigoriev I.V."/>
            <person name="Mortensen U.H."/>
            <person name="Andersen M.R."/>
            <person name="Baker S.E."/>
        </authorList>
    </citation>
    <scope>NUCLEOTIDE SEQUENCE [LARGE SCALE GENOMIC DNA]</scope>
    <source>
        <strain evidence="7 8">IBT 23096</strain>
    </source>
</reference>
<dbReference type="EMBL" id="MSFO01000004">
    <property type="protein sequence ID" value="PLB49847.1"/>
    <property type="molecule type" value="Genomic_DNA"/>
</dbReference>
<organism evidence="7 8">
    <name type="scientific">Aspergillus steynii IBT 23096</name>
    <dbReference type="NCBI Taxonomy" id="1392250"/>
    <lineage>
        <taxon>Eukaryota</taxon>
        <taxon>Fungi</taxon>
        <taxon>Dikarya</taxon>
        <taxon>Ascomycota</taxon>
        <taxon>Pezizomycotina</taxon>
        <taxon>Eurotiomycetes</taxon>
        <taxon>Eurotiomycetidae</taxon>
        <taxon>Eurotiales</taxon>
        <taxon>Aspergillaceae</taxon>
        <taxon>Aspergillus</taxon>
        <taxon>Aspergillus subgen. Circumdati</taxon>
    </lineage>
</organism>
<dbReference type="OrthoDB" id="3266505at2759"/>
<dbReference type="InterPro" id="IPR001138">
    <property type="entry name" value="Zn2Cys6_DnaBD"/>
</dbReference>
<evidence type="ECO:0000256" key="2">
    <source>
        <dbReference type="ARBA" id="ARBA00023015"/>
    </source>
</evidence>
<keyword evidence="8" id="KW-1185">Reference proteome</keyword>
<dbReference type="GO" id="GO:0003677">
    <property type="term" value="F:DNA binding"/>
    <property type="evidence" value="ECO:0007669"/>
    <property type="project" value="UniProtKB-KW"/>
</dbReference>
<dbReference type="CDD" id="cd00067">
    <property type="entry name" value="GAL4"/>
    <property type="match status" value="1"/>
</dbReference>
<dbReference type="SMART" id="SM00066">
    <property type="entry name" value="GAL4"/>
    <property type="match status" value="1"/>
</dbReference>
<dbReference type="GeneID" id="36561019"/>
<dbReference type="RefSeq" id="XP_024705149.1">
    <property type="nucleotide sequence ID" value="XM_024853321.1"/>
</dbReference>
<evidence type="ECO:0000256" key="1">
    <source>
        <dbReference type="ARBA" id="ARBA00022723"/>
    </source>
</evidence>
<dbReference type="VEuPathDB" id="FungiDB:P170DRAFT_476131"/>
<keyword evidence="5" id="KW-0539">Nucleus</keyword>
<sequence length="652" mass="72962">MHSPRTGPRADQRLNLARRSGVACNRCRSRKTKCAGTPPYACVACRNSRQTCTYPSSEKKITIPESYFLELRALARASKSQPVETHPEPAEESPTEAGWALAETGNWFAGDSGQYHYMGSSSSNYIANSINPTTETLAWHLHPHYTDSSWIRRDVDPTLPQLPPYEHAKRLYRAQHAYLGTIFSFVRDVDFYQRLDRLYSRPPNVSDREDCLVYCQMLLVFGFGQMYSVNQWVGDEGPPGFVYFKHALKFLPDAHEDGSILFVEVLSYVAYFLQTLNRRDSAYIYIGLALRMAISLGLHQEVVDQAMGAEEREHRRRVWWSIYSMDRLLSLTSGRPFSIQDADINLVLPSRNGDEDPRISSILACYAQLSRIQGTIGEEIYRKKQTSGSNLFTSVHRIMKSLSDWFGNLPEDLRINTASPPTGLSRGIISTQLHYYHCINMTVRPLLLYAVQRQMAANNGPSSHSIWEDGIQSNIMGVIDTSIAAARSSMALWKMAAEYNLVATYGFIDGEQAFSNALLLVMVNIAFPYKDQDASAMNAALAVLQGMAEKGNRYMQACHSLLVRISSNISAIVPANRQNMEASSPRNGTETVLAIQNNDIAQSMGPETGLNQAADDSLGLNSCDDPGLWAEVLDSIGIDMDRQWIESALLRE</sequence>
<dbReference type="SUPFAM" id="SSF57701">
    <property type="entry name" value="Zn2/Cys6 DNA-binding domain"/>
    <property type="match status" value="1"/>
</dbReference>
<keyword evidence="4" id="KW-0804">Transcription</keyword>
<dbReference type="InterPro" id="IPR036864">
    <property type="entry name" value="Zn2-C6_fun-type_DNA-bd_sf"/>
</dbReference>
<dbReference type="SMART" id="SM00906">
    <property type="entry name" value="Fungal_trans"/>
    <property type="match status" value="1"/>
</dbReference>
<dbReference type="CDD" id="cd12148">
    <property type="entry name" value="fungal_TF_MHR"/>
    <property type="match status" value="1"/>
</dbReference>
<dbReference type="AlphaFoldDB" id="A0A2I2GAE8"/>
<evidence type="ECO:0000256" key="5">
    <source>
        <dbReference type="ARBA" id="ARBA00023242"/>
    </source>
</evidence>
<name>A0A2I2GAE8_9EURO</name>
<dbReference type="GO" id="GO:0006351">
    <property type="term" value="P:DNA-templated transcription"/>
    <property type="evidence" value="ECO:0007669"/>
    <property type="project" value="InterPro"/>
</dbReference>
<dbReference type="PROSITE" id="PS50048">
    <property type="entry name" value="ZN2_CY6_FUNGAL_2"/>
    <property type="match status" value="1"/>
</dbReference>
<dbReference type="PANTHER" id="PTHR47424">
    <property type="entry name" value="REGULATORY PROTEIN GAL4"/>
    <property type="match status" value="1"/>
</dbReference>
<evidence type="ECO:0000256" key="3">
    <source>
        <dbReference type="ARBA" id="ARBA00023125"/>
    </source>
</evidence>
<keyword evidence="2" id="KW-0805">Transcription regulation</keyword>
<evidence type="ECO:0000259" key="6">
    <source>
        <dbReference type="PROSITE" id="PS50048"/>
    </source>
</evidence>
<dbReference type="PANTHER" id="PTHR47424:SF6">
    <property type="entry name" value="PROLINE UTILIZATION TRANS-ACTIVATOR"/>
    <property type="match status" value="1"/>
</dbReference>
<feature type="domain" description="Zn(2)-C6 fungal-type" evidence="6">
    <location>
        <begin position="23"/>
        <end position="54"/>
    </location>
</feature>
<dbReference type="InterPro" id="IPR007219">
    <property type="entry name" value="XnlR_reg_dom"/>
</dbReference>
<evidence type="ECO:0000313" key="7">
    <source>
        <dbReference type="EMBL" id="PLB49847.1"/>
    </source>
</evidence>
<dbReference type="Proteomes" id="UP000234275">
    <property type="component" value="Unassembled WGS sequence"/>
</dbReference>
<evidence type="ECO:0000256" key="4">
    <source>
        <dbReference type="ARBA" id="ARBA00023163"/>
    </source>
</evidence>
<proteinExistence type="predicted"/>
<evidence type="ECO:0000313" key="8">
    <source>
        <dbReference type="Proteomes" id="UP000234275"/>
    </source>
</evidence>
<accession>A0A2I2GAE8</accession>
<keyword evidence="3" id="KW-0238">DNA-binding</keyword>
<dbReference type="GO" id="GO:0000981">
    <property type="term" value="F:DNA-binding transcription factor activity, RNA polymerase II-specific"/>
    <property type="evidence" value="ECO:0007669"/>
    <property type="project" value="InterPro"/>
</dbReference>
<dbReference type="Gene3D" id="4.10.240.10">
    <property type="entry name" value="Zn(2)-C6 fungal-type DNA-binding domain"/>
    <property type="match status" value="1"/>
</dbReference>